<dbReference type="Proteomes" id="UP000649604">
    <property type="component" value="Unassembled WGS sequence"/>
</dbReference>
<proteinExistence type="inferred from homology"/>
<dbReference type="CDD" id="cd06261">
    <property type="entry name" value="TM_PBP2"/>
    <property type="match status" value="1"/>
</dbReference>
<sequence length="294" mass="33543">MHKKTSKMTRLDIVILAIVVAASAYVIYRINVGLNYTWNWGKIPQFLFRYDAERGEWVSNMLMYGLYNTLRLSFWGIILAIIFGTIMGICRSGKVLFFKLISGTYVESMRNLPPLVIIYIIYFFVGDQILPGMGLDSYIEARSETVQGVIAFFFAKPQYITSFLSALLTLAIFEGAYITEIVRAGIQSIEKGQWEASYALGMSWWQQMRHIILPQAYQRILPPLAGQFISLIKDSSIVSVISIQELTFQGTELMTSTLLTMEIWITVTILYLLLTLPCSLLVARVEKYMARSLR</sequence>
<name>A0A9D5JYZ3_9BACT</name>
<evidence type="ECO:0000256" key="3">
    <source>
        <dbReference type="ARBA" id="ARBA00022692"/>
    </source>
</evidence>
<dbReference type="GO" id="GO:0006865">
    <property type="term" value="P:amino acid transport"/>
    <property type="evidence" value="ECO:0007669"/>
    <property type="project" value="UniProtKB-KW"/>
</dbReference>
<evidence type="ECO:0000256" key="1">
    <source>
        <dbReference type="ARBA" id="ARBA00004141"/>
    </source>
</evidence>
<dbReference type="Pfam" id="PF00528">
    <property type="entry name" value="BPD_transp_1"/>
    <property type="match status" value="1"/>
</dbReference>
<keyword evidence="6 7" id="KW-0472">Membrane</keyword>
<keyword evidence="3 7" id="KW-0812">Transmembrane</keyword>
<dbReference type="AlphaFoldDB" id="A0A9D5JYZ3"/>
<comment type="similarity">
    <text evidence="2">Belongs to the binding-protein-dependent transport system permease family. HisMQ subfamily.</text>
</comment>
<dbReference type="Gene3D" id="1.10.3720.10">
    <property type="entry name" value="MetI-like"/>
    <property type="match status" value="1"/>
</dbReference>
<evidence type="ECO:0000313" key="10">
    <source>
        <dbReference type="Proteomes" id="UP000649604"/>
    </source>
</evidence>
<protein>
    <submittedName>
        <fullName evidence="9">ABC transporter permease subunit</fullName>
    </submittedName>
</protein>
<feature type="transmembrane region" description="Helical" evidence="7">
    <location>
        <begin position="72"/>
        <end position="90"/>
    </location>
</feature>
<evidence type="ECO:0000256" key="5">
    <source>
        <dbReference type="ARBA" id="ARBA00022989"/>
    </source>
</evidence>
<dbReference type="PANTHER" id="PTHR30614:SF20">
    <property type="entry name" value="GLUTAMINE TRANSPORT SYSTEM PERMEASE PROTEIN GLNP"/>
    <property type="match status" value="1"/>
</dbReference>
<evidence type="ECO:0000256" key="7">
    <source>
        <dbReference type="RuleBase" id="RU363032"/>
    </source>
</evidence>
<feature type="transmembrane region" description="Helical" evidence="7">
    <location>
        <begin position="111"/>
        <end position="130"/>
    </location>
</feature>
<evidence type="ECO:0000259" key="8">
    <source>
        <dbReference type="PROSITE" id="PS50928"/>
    </source>
</evidence>
<feature type="domain" description="ABC transmembrane type-1" evidence="8">
    <location>
        <begin position="66"/>
        <end position="282"/>
    </location>
</feature>
<comment type="subcellular location">
    <subcellularLocation>
        <location evidence="7">Cell membrane</location>
        <topology evidence="7">Multi-pass membrane protein</topology>
    </subcellularLocation>
    <subcellularLocation>
        <location evidence="1">Membrane</location>
        <topology evidence="1">Multi-pass membrane protein</topology>
    </subcellularLocation>
</comment>
<dbReference type="EMBL" id="WJJP01000641">
    <property type="protein sequence ID" value="MBD3326809.1"/>
    <property type="molecule type" value="Genomic_DNA"/>
</dbReference>
<dbReference type="GO" id="GO:0055085">
    <property type="term" value="P:transmembrane transport"/>
    <property type="evidence" value="ECO:0007669"/>
    <property type="project" value="InterPro"/>
</dbReference>
<evidence type="ECO:0000256" key="6">
    <source>
        <dbReference type="ARBA" id="ARBA00023136"/>
    </source>
</evidence>
<dbReference type="InterPro" id="IPR035906">
    <property type="entry name" value="MetI-like_sf"/>
</dbReference>
<evidence type="ECO:0000256" key="2">
    <source>
        <dbReference type="ARBA" id="ARBA00010072"/>
    </source>
</evidence>
<dbReference type="PROSITE" id="PS50928">
    <property type="entry name" value="ABC_TM1"/>
    <property type="match status" value="1"/>
</dbReference>
<gene>
    <name evidence="9" type="ORF">GF339_19650</name>
</gene>
<dbReference type="SUPFAM" id="SSF161098">
    <property type="entry name" value="MetI-like"/>
    <property type="match status" value="1"/>
</dbReference>
<feature type="transmembrane region" description="Helical" evidence="7">
    <location>
        <begin position="12"/>
        <end position="30"/>
    </location>
</feature>
<dbReference type="InterPro" id="IPR000515">
    <property type="entry name" value="MetI-like"/>
</dbReference>
<reference evidence="9" key="1">
    <citation type="submission" date="2019-11" db="EMBL/GenBank/DDBJ databases">
        <title>Microbial mats filling the niche in hypersaline microbial mats.</title>
        <authorList>
            <person name="Wong H.L."/>
            <person name="Macleod F.I."/>
            <person name="White R.A. III"/>
            <person name="Burns B.P."/>
        </authorList>
    </citation>
    <scope>NUCLEOTIDE SEQUENCE</scope>
    <source>
        <strain evidence="9">Rbin_158</strain>
    </source>
</reference>
<accession>A0A9D5JYZ3</accession>
<keyword evidence="7" id="KW-0813">Transport</keyword>
<feature type="transmembrane region" description="Helical" evidence="7">
    <location>
        <begin position="263"/>
        <end position="285"/>
    </location>
</feature>
<keyword evidence="5 7" id="KW-1133">Transmembrane helix</keyword>
<evidence type="ECO:0000256" key="4">
    <source>
        <dbReference type="ARBA" id="ARBA00022970"/>
    </source>
</evidence>
<comment type="caution">
    <text evidence="9">The sequence shown here is derived from an EMBL/GenBank/DDBJ whole genome shotgun (WGS) entry which is preliminary data.</text>
</comment>
<dbReference type="GO" id="GO:0005886">
    <property type="term" value="C:plasma membrane"/>
    <property type="evidence" value="ECO:0007669"/>
    <property type="project" value="UniProtKB-SubCell"/>
</dbReference>
<dbReference type="PANTHER" id="PTHR30614">
    <property type="entry name" value="MEMBRANE COMPONENT OF AMINO ACID ABC TRANSPORTER"/>
    <property type="match status" value="1"/>
</dbReference>
<organism evidence="9 10">
    <name type="scientific">candidate division KSB3 bacterium</name>
    <dbReference type="NCBI Taxonomy" id="2044937"/>
    <lineage>
        <taxon>Bacteria</taxon>
        <taxon>candidate division KSB3</taxon>
    </lineage>
</organism>
<keyword evidence="4" id="KW-0029">Amino-acid transport</keyword>
<evidence type="ECO:0000313" key="9">
    <source>
        <dbReference type="EMBL" id="MBD3326809.1"/>
    </source>
</evidence>
<dbReference type="InterPro" id="IPR043429">
    <property type="entry name" value="ArtM/GltK/GlnP/TcyL/YhdX-like"/>
</dbReference>